<dbReference type="Proteomes" id="UP000298631">
    <property type="component" value="Plasmid unnamed2"/>
</dbReference>
<evidence type="ECO:0000256" key="3">
    <source>
        <dbReference type="SAM" id="Coils"/>
    </source>
</evidence>
<dbReference type="AlphaFoldDB" id="A0A4P8EMP1"/>
<feature type="chain" id="PRO_5020555749" evidence="4">
    <location>
        <begin position="22"/>
        <end position="826"/>
    </location>
</feature>
<dbReference type="Pfam" id="PF14559">
    <property type="entry name" value="TPR_19"/>
    <property type="match status" value="2"/>
</dbReference>
<dbReference type="KEGG" id="pseb:EOK75_20305"/>
<evidence type="ECO:0000313" key="6">
    <source>
        <dbReference type="Proteomes" id="UP000298631"/>
    </source>
</evidence>
<proteinExistence type="predicted"/>
<dbReference type="InterPro" id="IPR019734">
    <property type="entry name" value="TPR_rpt"/>
</dbReference>
<dbReference type="PANTHER" id="PTHR45586:SF1">
    <property type="entry name" value="LIPOPOLYSACCHARIDE ASSEMBLY PROTEIN B"/>
    <property type="match status" value="1"/>
</dbReference>
<keyword evidence="5" id="KW-0614">Plasmid</keyword>
<dbReference type="PANTHER" id="PTHR45586">
    <property type="entry name" value="TPR REPEAT-CONTAINING PROTEIN PA4667"/>
    <property type="match status" value="1"/>
</dbReference>
<dbReference type="Pfam" id="PF13432">
    <property type="entry name" value="TPR_16"/>
    <property type="match status" value="3"/>
</dbReference>
<dbReference type="OrthoDB" id="7637125at2"/>
<dbReference type="SMART" id="SM00028">
    <property type="entry name" value="TPR"/>
    <property type="match status" value="7"/>
</dbReference>
<evidence type="ECO:0000256" key="2">
    <source>
        <dbReference type="ARBA" id="ARBA00022803"/>
    </source>
</evidence>
<sequence>MMTRLRLFLMLILSCSGLLLAGCQSDEDKAENFYQSGLALYQEGDPERALLELRNVFNHDGFHKDARQTYANILIELGRQQEAYSQYLRLIEQYPDTVDVRVTLAQMAITNNDWQEVERHGNAALRLAPERPDVKALDIALSYRNASVANDAEARSKLANDATKLLEQIRADGQPENAALVRIVIDNLVRSDTPADALPTVNEALERSPEAPDLNMLKAQLLASSGDVAGTGAQLEKMIQMDPDNVDIQKALLNWYLAQNDLDGAEAYMRELSGEVTGPTDKHVGVVQFLQMARGRPAAREELNSLIDANTGTANEDFYRSLLALMDYEDGSTESAIADMRSILSNAEPGAETLKMKTMLARMFIEQGDTAAADTLIAEVLGEDSSNVAALKMRAARVIDQDRSGEAIVDLRTALSQSPQDPEILTLMALAHERDGDTELMGERLALAVEVTNSAVPEAIRYARFLLSQGRMPIAVSVLTDAQRNAPNNVELLLFLADLHLQSRDWPQAQTVAQTLSQIDTPQAQQATTELQARILLGQNRADESMALLQGQLDQGGDDASGSEVARATGLIVQTQIRSGKVDAARATLDEALATHPDNSDLQLLDANLHALMGEVEEAERGYRDLIARFPNNDFPVRILINMLESMGRSADAATVLDDALAKAPEQSNLLFLKAGSLENGGDIDGAIAIYEKLYGLHSSNTLVANNLASLLATHHTDEQSLARAATIVRRLRGTQNAAFQDTYGWIAYRRGNTQEALEYLEPAAAALSTDPLVQYHLGMTYATLGRAEDARAALTNALDRAGDSTLPQFETARQTLIELDQKPTP</sequence>
<keyword evidence="4" id="KW-0732">Signal</keyword>
<feature type="coiled-coil region" evidence="3">
    <location>
        <begin position="602"/>
        <end position="629"/>
    </location>
</feature>
<dbReference type="InterPro" id="IPR011990">
    <property type="entry name" value="TPR-like_helical_dom_sf"/>
</dbReference>
<geneLocation type="plasmid" evidence="5 6">
    <name>unnamed2</name>
</geneLocation>
<reference evidence="5 6" key="1">
    <citation type="submission" date="2019-05" db="EMBL/GenBank/DDBJ databases">
        <title>Pseudorhodobacter turbinis sp. nov., isolated from the gut of the Korean turban shell.</title>
        <authorList>
            <person name="Jeong Y.-S."/>
            <person name="Kang W.-R."/>
            <person name="Bae J.-W."/>
        </authorList>
    </citation>
    <scope>NUCLEOTIDE SEQUENCE [LARGE SCALE GENOMIC DNA]</scope>
    <source>
        <strain evidence="5 6">S12M18</strain>
        <plasmid evidence="5 6">unnamed2</plasmid>
    </source>
</reference>
<accession>A0A4P8EMP1</accession>
<keyword evidence="1" id="KW-0677">Repeat</keyword>
<keyword evidence="6" id="KW-1185">Reference proteome</keyword>
<protein>
    <submittedName>
        <fullName evidence="5">Tetratricopeptide repeat protein</fullName>
    </submittedName>
</protein>
<gene>
    <name evidence="5" type="ORF">EOK75_20305</name>
</gene>
<dbReference type="EMBL" id="CP039966">
    <property type="protein sequence ID" value="QCO58105.1"/>
    <property type="molecule type" value="Genomic_DNA"/>
</dbReference>
<organism evidence="5 6">
    <name type="scientific">Pseudorhodobacter turbinis</name>
    <dbReference type="NCBI Taxonomy" id="2500533"/>
    <lineage>
        <taxon>Bacteria</taxon>
        <taxon>Pseudomonadati</taxon>
        <taxon>Pseudomonadota</taxon>
        <taxon>Alphaproteobacteria</taxon>
        <taxon>Rhodobacterales</taxon>
        <taxon>Paracoccaceae</taxon>
        <taxon>Pseudorhodobacter</taxon>
    </lineage>
</organism>
<dbReference type="InterPro" id="IPR051012">
    <property type="entry name" value="CellSynth/LPSAsmb/PSIAsmb"/>
</dbReference>
<keyword evidence="3" id="KW-0175">Coiled coil</keyword>
<feature type="signal peptide" evidence="4">
    <location>
        <begin position="1"/>
        <end position="21"/>
    </location>
</feature>
<evidence type="ECO:0000313" key="5">
    <source>
        <dbReference type="EMBL" id="QCO58105.1"/>
    </source>
</evidence>
<dbReference type="SUPFAM" id="SSF48452">
    <property type="entry name" value="TPR-like"/>
    <property type="match status" value="4"/>
</dbReference>
<keyword evidence="2" id="KW-0802">TPR repeat</keyword>
<evidence type="ECO:0000256" key="4">
    <source>
        <dbReference type="SAM" id="SignalP"/>
    </source>
</evidence>
<dbReference type="PROSITE" id="PS51257">
    <property type="entry name" value="PROKAR_LIPOPROTEIN"/>
    <property type="match status" value="1"/>
</dbReference>
<name>A0A4P8EMP1_9RHOB</name>
<dbReference type="Pfam" id="PF13174">
    <property type="entry name" value="TPR_6"/>
    <property type="match status" value="1"/>
</dbReference>
<dbReference type="Gene3D" id="1.25.40.10">
    <property type="entry name" value="Tetratricopeptide repeat domain"/>
    <property type="match status" value="6"/>
</dbReference>
<evidence type="ECO:0000256" key="1">
    <source>
        <dbReference type="ARBA" id="ARBA00022737"/>
    </source>
</evidence>